<dbReference type="Gene3D" id="2.60.120.200">
    <property type="match status" value="1"/>
</dbReference>
<dbReference type="EMBL" id="JARGDH010000001">
    <property type="protein sequence ID" value="KAL0278393.1"/>
    <property type="molecule type" value="Genomic_DNA"/>
</dbReference>
<name>A0AAW2I9G5_9NEOP</name>
<dbReference type="InterPro" id="IPR028974">
    <property type="entry name" value="TSP_type-3_rpt"/>
</dbReference>
<evidence type="ECO:0000256" key="6">
    <source>
        <dbReference type="ARBA" id="ARBA00022889"/>
    </source>
</evidence>
<dbReference type="SUPFAM" id="SSF49899">
    <property type="entry name" value="Concanavalin A-like lectins/glucanases"/>
    <property type="match status" value="1"/>
</dbReference>
<dbReference type="SUPFAM" id="SSF103647">
    <property type="entry name" value="TSP type-3 repeat"/>
    <property type="match status" value="3"/>
</dbReference>
<evidence type="ECO:0000256" key="8">
    <source>
        <dbReference type="ARBA" id="ARBA00023180"/>
    </source>
</evidence>
<dbReference type="Gene3D" id="2.10.25.10">
    <property type="entry name" value="Laminin"/>
    <property type="match status" value="6"/>
</dbReference>
<feature type="repeat" description="TSP type-3" evidence="10">
    <location>
        <begin position="562"/>
        <end position="597"/>
    </location>
</feature>
<dbReference type="GO" id="GO:0007155">
    <property type="term" value="P:cell adhesion"/>
    <property type="evidence" value="ECO:0007669"/>
    <property type="project" value="UniProtKB-KW"/>
</dbReference>
<feature type="chain" id="PRO_5043621105" description="Thrombospondin" evidence="12">
    <location>
        <begin position="23"/>
        <end position="1037"/>
    </location>
</feature>
<evidence type="ECO:0000256" key="1">
    <source>
        <dbReference type="ARBA" id="ARBA00009456"/>
    </source>
</evidence>
<feature type="region of interest" description="Disordered" evidence="11">
    <location>
        <begin position="559"/>
        <end position="639"/>
    </location>
</feature>
<evidence type="ECO:0000256" key="10">
    <source>
        <dbReference type="PROSITE-ProRule" id="PRU00634"/>
    </source>
</evidence>
<evidence type="ECO:0000256" key="7">
    <source>
        <dbReference type="ARBA" id="ARBA00023157"/>
    </source>
</evidence>
<dbReference type="InterPro" id="IPR003367">
    <property type="entry name" value="Thrombospondin_3-like_rpt"/>
</dbReference>
<evidence type="ECO:0000256" key="12">
    <source>
        <dbReference type="SAM" id="SignalP"/>
    </source>
</evidence>
<dbReference type="Pfam" id="PF02412">
    <property type="entry name" value="TSP_3"/>
    <property type="match status" value="6"/>
</dbReference>
<feature type="domain" description="EGF-like" evidence="13">
    <location>
        <begin position="387"/>
        <end position="426"/>
    </location>
</feature>
<evidence type="ECO:0000256" key="3">
    <source>
        <dbReference type="ARBA" id="ARBA00022729"/>
    </source>
</evidence>
<dbReference type="InterPro" id="IPR017897">
    <property type="entry name" value="Thrombospondin_3_rpt"/>
</dbReference>
<evidence type="ECO:0008006" key="16">
    <source>
        <dbReference type="Google" id="ProtNLM"/>
    </source>
</evidence>
<dbReference type="InterPro" id="IPR018097">
    <property type="entry name" value="EGF_Ca-bd_CS"/>
</dbReference>
<dbReference type="InterPro" id="IPR049883">
    <property type="entry name" value="NOTCH1_EGF-like"/>
</dbReference>
<dbReference type="CDD" id="cd00054">
    <property type="entry name" value="EGF_CA"/>
    <property type="match status" value="2"/>
</dbReference>
<keyword evidence="4" id="KW-0677">Repeat</keyword>
<keyword evidence="7 9" id="KW-1015">Disulfide bond</keyword>
<evidence type="ECO:0000256" key="11">
    <source>
        <dbReference type="SAM" id="MobiDB-lite"/>
    </source>
</evidence>
<dbReference type="PROSITE" id="PS51236">
    <property type="entry name" value="TSP_CTER"/>
    <property type="match status" value="1"/>
</dbReference>
<evidence type="ECO:0000256" key="5">
    <source>
        <dbReference type="ARBA" id="ARBA00022837"/>
    </source>
</evidence>
<dbReference type="CDD" id="cd16081">
    <property type="entry name" value="TSPcc_insect"/>
    <property type="match status" value="1"/>
</dbReference>
<dbReference type="PANTHER" id="PTHR10199:SF100">
    <property type="entry name" value="THROMBOSPONDIN, ISOFORM A"/>
    <property type="match status" value="1"/>
</dbReference>
<keyword evidence="2 9" id="KW-0245">EGF-like domain</keyword>
<feature type="domain" description="EGF-like" evidence="13">
    <location>
        <begin position="487"/>
        <end position="526"/>
    </location>
</feature>
<dbReference type="Gene3D" id="4.10.1080.10">
    <property type="entry name" value="TSP type-3 repeat"/>
    <property type="match status" value="2"/>
</dbReference>
<dbReference type="FunFam" id="4.10.1080.10:FF:000004">
    <property type="entry name" value="Cartilage oligomeric matrix protein"/>
    <property type="match status" value="1"/>
</dbReference>
<dbReference type="InterPro" id="IPR000742">
    <property type="entry name" value="EGF"/>
</dbReference>
<dbReference type="FunFam" id="2.10.25.10:FF:000025">
    <property type="entry name" value="Thrombospondin 3"/>
    <property type="match status" value="1"/>
</dbReference>
<dbReference type="Pfam" id="PF11598">
    <property type="entry name" value="COMP"/>
    <property type="match status" value="1"/>
</dbReference>
<dbReference type="InterPro" id="IPR024665">
    <property type="entry name" value="TSP/COMP_CC"/>
</dbReference>
<evidence type="ECO:0000256" key="9">
    <source>
        <dbReference type="PROSITE-ProRule" id="PRU00076"/>
    </source>
</evidence>
<organism evidence="15">
    <name type="scientific">Menopon gallinae</name>
    <name type="common">poultry shaft louse</name>
    <dbReference type="NCBI Taxonomy" id="328185"/>
    <lineage>
        <taxon>Eukaryota</taxon>
        <taxon>Metazoa</taxon>
        <taxon>Ecdysozoa</taxon>
        <taxon>Arthropoda</taxon>
        <taxon>Hexapoda</taxon>
        <taxon>Insecta</taxon>
        <taxon>Pterygota</taxon>
        <taxon>Neoptera</taxon>
        <taxon>Paraneoptera</taxon>
        <taxon>Psocodea</taxon>
        <taxon>Troctomorpha</taxon>
        <taxon>Phthiraptera</taxon>
        <taxon>Amblycera</taxon>
        <taxon>Menoponidae</taxon>
        <taxon>Menopon</taxon>
    </lineage>
</organism>
<dbReference type="FunFam" id="4.10.1080.10:FF:000001">
    <property type="entry name" value="Thrombospondin 3"/>
    <property type="match status" value="1"/>
</dbReference>
<dbReference type="SMART" id="SM00179">
    <property type="entry name" value="EGF_CA"/>
    <property type="match status" value="4"/>
</dbReference>
<feature type="repeat" description="TSP type-3" evidence="10">
    <location>
        <begin position="683"/>
        <end position="720"/>
    </location>
</feature>
<comment type="caution">
    <text evidence="9">Lacks conserved residue(s) required for the propagation of feature annotation.</text>
</comment>
<evidence type="ECO:0000259" key="14">
    <source>
        <dbReference type="PROSITE" id="PS51236"/>
    </source>
</evidence>
<dbReference type="GO" id="GO:0005576">
    <property type="term" value="C:extracellular region"/>
    <property type="evidence" value="ECO:0007669"/>
    <property type="project" value="InterPro"/>
</dbReference>
<proteinExistence type="inferred from homology"/>
<dbReference type="SMART" id="SM00181">
    <property type="entry name" value="EGF"/>
    <property type="match status" value="6"/>
</dbReference>
<dbReference type="FunFam" id="2.10.25.10:FF:000027">
    <property type="entry name" value="Thrombospondin 3"/>
    <property type="match status" value="1"/>
</dbReference>
<reference evidence="15" key="1">
    <citation type="journal article" date="2024" name="Gigascience">
        <title>Chromosome-level genome of the poultry shaft louse Menopon gallinae provides insight into the host-switching and adaptive evolution of parasitic lice.</title>
        <authorList>
            <person name="Xu Y."/>
            <person name="Ma L."/>
            <person name="Liu S."/>
            <person name="Liang Y."/>
            <person name="Liu Q."/>
            <person name="He Z."/>
            <person name="Tian L."/>
            <person name="Duan Y."/>
            <person name="Cai W."/>
            <person name="Li H."/>
            <person name="Song F."/>
        </authorList>
    </citation>
    <scope>NUCLEOTIDE SEQUENCE</scope>
    <source>
        <strain evidence="15">Cailab_2023a</strain>
    </source>
</reference>
<keyword evidence="5 10" id="KW-0106">Calcium</keyword>
<dbReference type="InterPro" id="IPR001881">
    <property type="entry name" value="EGF-like_Ca-bd_dom"/>
</dbReference>
<keyword evidence="3 12" id="KW-0732">Signal</keyword>
<dbReference type="FunFam" id="2.60.120.200:FF:000002">
    <property type="entry name" value="Thrombospondin 3"/>
    <property type="match status" value="1"/>
</dbReference>
<sequence length="1037" mass="114778">MKLLNLFAILFISNQNLQSVWATFPDQDLALKIKDALDTEEFVIAFKHIKPKKRLRNSLEMLLELNFSKANEKLYIFLDRKSEKVIAELNKNGKTETESFQLNAAAPVSVIRSLLFAFNQKNSELGLTLYHDCVKKGTVHFPETFKAIVDHAHLEAFREKHYLTEVYYKDDLTGILEKNNCLDEGMQSQQPYSNDPPNRRGDIPVFIDCDDRDSMLAKTINSLIELIKLLRQDIEYQRGEIRFLRSLLERCDICAIGGGASQVRSGCQSHPPPCFHGVECRDTVDGPQCGRCPRGYVGDGRTCKPGITCEEQPCYPGVRCYDTVEGFRCGPCPSGTTGDGQRCRPRGGCERNPCYPGAYCEDTEQPPYYRCGGCPVGMTGNGTSCRDIDECDLAEPCDPRVRCTNLSPGFRCDPCPPGFTGNSGFQAIGLDEALRNKQICYDIDECAERFNGGCARNTVCINTEGSFTCGPCTAGYGAGRSGACADVPGSCPDGTICDRNAECYRHGRNYRYLCKCKVGYAGDGFVCGPDSDLDGWPDSNLDCSDAKCRQDNCLYTPNSGQEDADNDGKGDACDPDADDDGVPNSPDNCPLIPNADQLDTDDGGPDNQGDACDNCPKTPNPDQEDTDKDGLGDACDDDMDNDGVLNYNDNCPKKANSDQSDRDGDGLGDVCDNCPTVRNENQHDSDGDLVGDACDSDVDRDKDGIQDSVDNCPKYPNSDQLDTDGDGRGDECDSDADGDGVANIDDNCPFAYNPDQLDEDDDGIGDFCQLDFDKDTVPNDLDNCPNNSHIYATDFRTYQTVVLDPIGKSQDDPEWIIYNKGAEIVQTINSDPGLAVGYHSIGGVDYEGTFFVDSDSDDDYAGFIFSYQDNHKFYAVMWKKNSQTYWQSTPFRAYAEPGIQLKLVNSATGPGEMMRNALWHTGDTPDQVKLLWKDPANKGWREKTAYRWLLLHRPKIGLIRLRFLDGKKIVADSGNIFDSTLKGGRLGVFCFSQEMIIWSDLVYRCNDHVPEFIYNELPPKLRKEVDIDMSTPTFVNS</sequence>
<evidence type="ECO:0000256" key="4">
    <source>
        <dbReference type="ARBA" id="ARBA00022737"/>
    </source>
</evidence>
<dbReference type="PROSITE" id="PS50026">
    <property type="entry name" value="EGF_3"/>
    <property type="match status" value="2"/>
</dbReference>
<dbReference type="PROSITE" id="PS51234">
    <property type="entry name" value="TSP3"/>
    <property type="match status" value="4"/>
</dbReference>
<dbReference type="PROSITE" id="PS01187">
    <property type="entry name" value="EGF_CA"/>
    <property type="match status" value="2"/>
</dbReference>
<evidence type="ECO:0000313" key="15">
    <source>
        <dbReference type="EMBL" id="KAL0278393.1"/>
    </source>
</evidence>
<evidence type="ECO:0000256" key="2">
    <source>
        <dbReference type="ARBA" id="ARBA00022536"/>
    </source>
</evidence>
<feature type="repeat" description="TSP type-3" evidence="10">
    <location>
        <begin position="624"/>
        <end position="659"/>
    </location>
</feature>
<feature type="repeat" description="TSP type-3" evidence="10">
    <location>
        <begin position="721"/>
        <end position="756"/>
    </location>
</feature>
<dbReference type="Pfam" id="PF05735">
    <property type="entry name" value="TSP_C"/>
    <property type="match status" value="1"/>
</dbReference>
<gene>
    <name evidence="15" type="ORF">PYX00_000225</name>
</gene>
<dbReference type="PANTHER" id="PTHR10199">
    <property type="entry name" value="THROMBOSPONDIN"/>
    <property type="match status" value="1"/>
</dbReference>
<dbReference type="InterPro" id="IPR008859">
    <property type="entry name" value="Thrombospondin_C"/>
</dbReference>
<protein>
    <recommendedName>
        <fullName evidence="16">Thrombospondin</fullName>
    </recommendedName>
</protein>
<evidence type="ECO:0000259" key="13">
    <source>
        <dbReference type="PROSITE" id="PS50026"/>
    </source>
</evidence>
<accession>A0AAW2I9G5</accession>
<comment type="similarity">
    <text evidence="1">Belongs to the thrombospondin family.</text>
</comment>
<feature type="disulfide bond" evidence="9">
    <location>
        <begin position="497"/>
        <end position="514"/>
    </location>
</feature>
<feature type="domain" description="TSP C-terminal" evidence="14">
    <location>
        <begin position="796"/>
        <end position="1010"/>
    </location>
</feature>
<keyword evidence="8" id="KW-0325">Glycoprotein</keyword>
<dbReference type="GO" id="GO:0005509">
    <property type="term" value="F:calcium ion binding"/>
    <property type="evidence" value="ECO:0007669"/>
    <property type="project" value="UniProtKB-UniRule"/>
</dbReference>
<dbReference type="Pfam" id="PF07645">
    <property type="entry name" value="EGF_CA"/>
    <property type="match status" value="2"/>
</dbReference>
<dbReference type="InterPro" id="IPR013320">
    <property type="entry name" value="ConA-like_dom_sf"/>
</dbReference>
<dbReference type="AlphaFoldDB" id="A0AAW2I9G5"/>
<keyword evidence="6" id="KW-0130">Cell adhesion</keyword>
<feature type="region of interest" description="Disordered" evidence="11">
    <location>
        <begin position="678"/>
        <end position="745"/>
    </location>
</feature>
<comment type="caution">
    <text evidence="15">The sequence shown here is derived from an EMBL/GenBank/DDBJ whole genome shotgun (WGS) entry which is preliminary data.</text>
</comment>
<feature type="signal peptide" evidence="12">
    <location>
        <begin position="1"/>
        <end position="22"/>
    </location>
</feature>